<dbReference type="Pfam" id="PF00210">
    <property type="entry name" value="Ferritin"/>
    <property type="match status" value="1"/>
</dbReference>
<evidence type="ECO:0000256" key="3">
    <source>
        <dbReference type="ARBA" id="ARBA00022434"/>
    </source>
</evidence>
<dbReference type="eggNOG" id="COG1528">
    <property type="taxonomic scope" value="Bacteria"/>
</dbReference>
<accession>W8T899</accession>
<dbReference type="Gene3D" id="1.20.1260.10">
    <property type="match status" value="1"/>
</dbReference>
<dbReference type="PANTHER" id="PTHR11431:SF127">
    <property type="entry name" value="BACTERIAL NON-HEME FERRITIN"/>
    <property type="match status" value="1"/>
</dbReference>
<sequence>MASEKMLQALNEQIQKEFSSSYIYMAMEAWFAENNLDGFSNYFRIQALEEKDHAYKIFDYVNRLGGKVTLEEIPKPKSDYADVAEVVAAALEHEKFITASINKLMDQAVKEKDHATISFLNWFIDEQMEEEENALKVLNYVNMLGGDSRGLFMIDMELGKRKYTPPAASAK</sequence>
<gene>
    <name evidence="11" type="primary">ftnB</name>
    <name evidence="11" type="ORF">EAL2_c18080</name>
</gene>
<comment type="subcellular location">
    <subcellularLocation>
        <location evidence="9">Cytoplasm</location>
    </subcellularLocation>
</comment>
<evidence type="ECO:0000259" key="10">
    <source>
        <dbReference type="PROSITE" id="PS50905"/>
    </source>
</evidence>
<evidence type="ECO:0000256" key="4">
    <source>
        <dbReference type="ARBA" id="ARBA00022723"/>
    </source>
</evidence>
<dbReference type="InterPro" id="IPR041719">
    <property type="entry name" value="Ferritin_prok"/>
</dbReference>
<dbReference type="GO" id="GO:0042802">
    <property type="term" value="F:identical protein binding"/>
    <property type="evidence" value="ECO:0007669"/>
    <property type="project" value="UniProtKB-ARBA"/>
</dbReference>
<reference evidence="11 12" key="1">
    <citation type="journal article" date="2014" name="Genome Announc.">
        <title>Complete Genome Sequence of Amino Acid-Utilizing Eubacterium acidaminophilum al-2 (DSM 3953).</title>
        <authorList>
            <person name="Poehlein A."/>
            <person name="Andreesen J.R."/>
            <person name="Daniel R."/>
        </authorList>
    </citation>
    <scope>NUCLEOTIDE SEQUENCE [LARGE SCALE GENOMIC DNA]</scope>
    <source>
        <strain evidence="11 12">DSM 3953</strain>
    </source>
</reference>
<dbReference type="InterPro" id="IPR009040">
    <property type="entry name" value="Ferritin-like_diiron"/>
</dbReference>
<keyword evidence="4 8" id="KW-0479">Metal-binding</keyword>
<dbReference type="InterPro" id="IPR001519">
    <property type="entry name" value="Ferritin"/>
</dbReference>
<dbReference type="EC" id="1.16.3.2" evidence="9"/>
<evidence type="ECO:0000256" key="9">
    <source>
        <dbReference type="RuleBase" id="RU361145"/>
    </source>
</evidence>
<feature type="binding site" evidence="8">
    <location>
        <position position="53"/>
    </location>
    <ligand>
        <name>Fe cation</name>
        <dbReference type="ChEBI" id="CHEBI:24875"/>
        <label>1</label>
    </ligand>
</feature>
<dbReference type="InterPro" id="IPR008331">
    <property type="entry name" value="Ferritin_DPS_dom"/>
</dbReference>
<keyword evidence="6 8" id="KW-0408">Iron</keyword>
<dbReference type="InterPro" id="IPR012347">
    <property type="entry name" value="Ferritin-like"/>
</dbReference>
<dbReference type="GO" id="GO:0006826">
    <property type="term" value="P:iron ion transport"/>
    <property type="evidence" value="ECO:0007669"/>
    <property type="project" value="InterPro"/>
</dbReference>
<dbReference type="SUPFAM" id="SSF47240">
    <property type="entry name" value="Ferritin-like"/>
    <property type="match status" value="1"/>
</dbReference>
<comment type="function">
    <text evidence="1 9">Iron-storage protein.</text>
</comment>
<comment type="similarity">
    <text evidence="2 9">Belongs to the ferritin family. Prokaryotic subfamily.</text>
</comment>
<evidence type="ECO:0000256" key="2">
    <source>
        <dbReference type="ARBA" id="ARBA00006950"/>
    </source>
</evidence>
<dbReference type="CDD" id="cd01055">
    <property type="entry name" value="Nonheme_Ferritin"/>
    <property type="match status" value="1"/>
</dbReference>
<dbReference type="PATRIC" id="fig|1286171.3.peg.1767"/>
<comment type="catalytic activity">
    <reaction evidence="7 9">
        <text>4 Fe(2+) + O2 + 6 H2O = 4 iron(III) oxide-hydroxide + 12 H(+)</text>
        <dbReference type="Rhea" id="RHEA:11972"/>
        <dbReference type="ChEBI" id="CHEBI:15377"/>
        <dbReference type="ChEBI" id="CHEBI:15378"/>
        <dbReference type="ChEBI" id="CHEBI:15379"/>
        <dbReference type="ChEBI" id="CHEBI:29033"/>
        <dbReference type="ChEBI" id="CHEBI:78619"/>
        <dbReference type="EC" id="1.16.3.2"/>
    </reaction>
</comment>
<dbReference type="RefSeq" id="WP_025436056.1">
    <property type="nucleotide sequence ID" value="NZ_CP007452.1"/>
</dbReference>
<feature type="binding site" evidence="8">
    <location>
        <position position="50"/>
    </location>
    <ligand>
        <name>Fe cation</name>
        <dbReference type="ChEBI" id="CHEBI:24875"/>
        <label>1</label>
    </ligand>
</feature>
<feature type="binding site" evidence="8">
    <location>
        <position position="17"/>
    </location>
    <ligand>
        <name>Fe cation</name>
        <dbReference type="ChEBI" id="CHEBI:24875"/>
        <label>1</label>
    </ligand>
</feature>
<evidence type="ECO:0000256" key="8">
    <source>
        <dbReference type="PIRSR" id="PIRSR601519-1"/>
    </source>
</evidence>
<evidence type="ECO:0000256" key="6">
    <source>
        <dbReference type="ARBA" id="ARBA00023004"/>
    </source>
</evidence>
<feature type="binding site" evidence="8">
    <location>
        <position position="127"/>
    </location>
    <ligand>
        <name>Fe cation</name>
        <dbReference type="ChEBI" id="CHEBI:24875"/>
        <label>1</label>
    </ligand>
</feature>
<dbReference type="PANTHER" id="PTHR11431">
    <property type="entry name" value="FERRITIN"/>
    <property type="match status" value="1"/>
</dbReference>
<dbReference type="FunFam" id="1.20.1260.10:FF:000001">
    <property type="entry name" value="Non-heme ferritin"/>
    <property type="match status" value="1"/>
</dbReference>
<feature type="binding site" evidence="8">
    <location>
        <position position="94"/>
    </location>
    <ligand>
        <name>Fe cation</name>
        <dbReference type="ChEBI" id="CHEBI:24875"/>
        <label>1</label>
    </ligand>
</feature>
<dbReference type="OrthoDB" id="9801481at2"/>
<dbReference type="GO" id="GO:0008199">
    <property type="term" value="F:ferric iron binding"/>
    <property type="evidence" value="ECO:0007669"/>
    <property type="project" value="InterPro"/>
</dbReference>
<keyword evidence="3 9" id="KW-0409">Iron storage</keyword>
<dbReference type="STRING" id="1286171.EAL2_c18080"/>
<keyword evidence="5 11" id="KW-0560">Oxidoreductase</keyword>
<dbReference type="EMBL" id="CP007452">
    <property type="protein sequence ID" value="AHM57100.1"/>
    <property type="molecule type" value="Genomic_DNA"/>
</dbReference>
<organism evidence="11 12">
    <name type="scientific">Peptoclostridium acidaminophilum DSM 3953</name>
    <dbReference type="NCBI Taxonomy" id="1286171"/>
    <lineage>
        <taxon>Bacteria</taxon>
        <taxon>Bacillati</taxon>
        <taxon>Bacillota</taxon>
        <taxon>Clostridia</taxon>
        <taxon>Peptostreptococcales</taxon>
        <taxon>Peptoclostridiaceae</taxon>
        <taxon>Peptoclostridium</taxon>
    </lineage>
</organism>
<dbReference type="GO" id="GO:0006879">
    <property type="term" value="P:intracellular iron ion homeostasis"/>
    <property type="evidence" value="ECO:0007669"/>
    <property type="project" value="UniProtKB-KW"/>
</dbReference>
<dbReference type="GO" id="GO:0005829">
    <property type="term" value="C:cytosol"/>
    <property type="evidence" value="ECO:0007669"/>
    <property type="project" value="TreeGrafter"/>
</dbReference>
<evidence type="ECO:0000256" key="5">
    <source>
        <dbReference type="ARBA" id="ARBA00023002"/>
    </source>
</evidence>
<dbReference type="GO" id="GO:0004322">
    <property type="term" value="F:ferroxidase activity"/>
    <property type="evidence" value="ECO:0007669"/>
    <property type="project" value="TreeGrafter"/>
</dbReference>
<dbReference type="GO" id="GO:0008198">
    <property type="term" value="F:ferrous iron binding"/>
    <property type="evidence" value="ECO:0007669"/>
    <property type="project" value="TreeGrafter"/>
</dbReference>
<evidence type="ECO:0000256" key="7">
    <source>
        <dbReference type="ARBA" id="ARBA00048035"/>
    </source>
</evidence>
<feature type="domain" description="Ferritin-like diiron" evidence="10">
    <location>
        <begin position="1"/>
        <end position="145"/>
    </location>
</feature>
<evidence type="ECO:0000256" key="1">
    <source>
        <dbReference type="ARBA" id="ARBA00002485"/>
    </source>
</evidence>
<evidence type="ECO:0000313" key="12">
    <source>
        <dbReference type="Proteomes" id="UP000019591"/>
    </source>
</evidence>
<dbReference type="Proteomes" id="UP000019591">
    <property type="component" value="Chromosome"/>
</dbReference>
<proteinExistence type="inferred from homology"/>
<keyword evidence="9" id="KW-0963">Cytoplasm</keyword>
<dbReference type="KEGG" id="eac:EAL2_c18080"/>
<name>W8T899_PEPAC</name>
<keyword evidence="12" id="KW-1185">Reference proteome</keyword>
<dbReference type="AlphaFoldDB" id="W8T899"/>
<dbReference type="InterPro" id="IPR009078">
    <property type="entry name" value="Ferritin-like_SF"/>
</dbReference>
<dbReference type="PROSITE" id="PS50905">
    <property type="entry name" value="FERRITIN_LIKE"/>
    <property type="match status" value="1"/>
</dbReference>
<evidence type="ECO:0000313" key="11">
    <source>
        <dbReference type="EMBL" id="AHM57100.1"/>
    </source>
</evidence>
<protein>
    <recommendedName>
        <fullName evidence="9">Ferritin</fullName>
        <ecNumber evidence="9">1.16.3.2</ecNumber>
    </recommendedName>
</protein>
<dbReference type="HOGENOM" id="CLU_065681_1_2_9"/>